<evidence type="ECO:0000256" key="5">
    <source>
        <dbReference type="ARBA" id="ARBA00022737"/>
    </source>
</evidence>
<evidence type="ECO:0000256" key="7">
    <source>
        <dbReference type="ARBA" id="ARBA00023136"/>
    </source>
</evidence>
<keyword evidence="6 11" id="KW-1133">Transmembrane helix</keyword>
<keyword evidence="14" id="KW-1185">Reference proteome</keyword>
<dbReference type="FunFam" id="1.10.510.10:FF:000479">
    <property type="entry name" value="Leucine-rich repeat receptor-like protein kinase"/>
    <property type="match status" value="1"/>
</dbReference>
<evidence type="ECO:0000256" key="3">
    <source>
        <dbReference type="ARBA" id="ARBA00022692"/>
    </source>
</evidence>
<dbReference type="OrthoDB" id="4062651at2759"/>
<dbReference type="InterPro" id="IPR051564">
    <property type="entry name" value="LRR_receptor-like_kinase"/>
</dbReference>
<dbReference type="Pfam" id="PF00069">
    <property type="entry name" value="Pkinase"/>
    <property type="match status" value="1"/>
</dbReference>
<proteinExistence type="predicted"/>
<name>A0A6P6W347_COFAR</name>
<feature type="region of interest" description="Disordered" evidence="10">
    <location>
        <begin position="491"/>
        <end position="516"/>
    </location>
</feature>
<dbReference type="PANTHER" id="PTHR48055:SF22">
    <property type="entry name" value="LEUCINE-RICH REPEAT RECEPTOR-LIKE SERINE_THREONINE_TYROSINE-PROTEIN KINASE SOBIR1"/>
    <property type="match status" value="1"/>
</dbReference>
<dbReference type="PROSITE" id="PS50011">
    <property type="entry name" value="PROTEIN_KINASE_DOM"/>
    <property type="match status" value="1"/>
</dbReference>
<dbReference type="InterPro" id="IPR000719">
    <property type="entry name" value="Prot_kinase_dom"/>
</dbReference>
<dbReference type="SMART" id="SM00220">
    <property type="entry name" value="S_TKc"/>
    <property type="match status" value="1"/>
</dbReference>
<evidence type="ECO:0000256" key="8">
    <source>
        <dbReference type="ARBA" id="ARBA00023170"/>
    </source>
</evidence>
<organism evidence="14 15">
    <name type="scientific">Coffea arabica</name>
    <name type="common">Arabian coffee</name>
    <dbReference type="NCBI Taxonomy" id="13443"/>
    <lineage>
        <taxon>Eukaryota</taxon>
        <taxon>Viridiplantae</taxon>
        <taxon>Streptophyta</taxon>
        <taxon>Embryophyta</taxon>
        <taxon>Tracheophyta</taxon>
        <taxon>Spermatophyta</taxon>
        <taxon>Magnoliopsida</taxon>
        <taxon>eudicotyledons</taxon>
        <taxon>Gunneridae</taxon>
        <taxon>Pentapetalae</taxon>
        <taxon>asterids</taxon>
        <taxon>lamiids</taxon>
        <taxon>Gentianales</taxon>
        <taxon>Rubiaceae</taxon>
        <taxon>Ixoroideae</taxon>
        <taxon>Gardenieae complex</taxon>
        <taxon>Bertiereae - Coffeeae clade</taxon>
        <taxon>Coffeeae</taxon>
        <taxon>Coffea</taxon>
    </lineage>
</organism>
<dbReference type="Proteomes" id="UP001652660">
    <property type="component" value="Chromosome 2e"/>
</dbReference>
<dbReference type="RefSeq" id="XP_027109350.1">
    <property type="nucleotide sequence ID" value="XM_027253549.2"/>
</dbReference>
<dbReference type="Gene3D" id="3.30.200.20">
    <property type="entry name" value="Phosphorylase Kinase, domain 1"/>
    <property type="match status" value="1"/>
</dbReference>
<dbReference type="GO" id="GO:0004672">
    <property type="term" value="F:protein kinase activity"/>
    <property type="evidence" value="ECO:0007669"/>
    <property type="project" value="InterPro"/>
</dbReference>
<accession>A0A6P6W347</accession>
<evidence type="ECO:0000256" key="9">
    <source>
        <dbReference type="ARBA" id="ARBA00023180"/>
    </source>
</evidence>
<dbReference type="GO" id="GO:0016020">
    <property type="term" value="C:membrane"/>
    <property type="evidence" value="ECO:0007669"/>
    <property type="project" value="UniProtKB-SubCell"/>
</dbReference>
<protein>
    <submittedName>
        <fullName evidence="15">Leucine-rich repeat receptor-like serine/threonine/tyrosine-protein kinase SOBIR1</fullName>
    </submittedName>
</protein>
<keyword evidence="3 11" id="KW-0812">Transmembrane</keyword>
<evidence type="ECO:0000256" key="12">
    <source>
        <dbReference type="SAM" id="SignalP"/>
    </source>
</evidence>
<feature type="signal peptide" evidence="12">
    <location>
        <begin position="1"/>
        <end position="24"/>
    </location>
</feature>
<dbReference type="PROSITE" id="PS00108">
    <property type="entry name" value="PROTEIN_KINASE_ST"/>
    <property type="match status" value="1"/>
</dbReference>
<dbReference type="GO" id="GO:0005524">
    <property type="term" value="F:ATP binding"/>
    <property type="evidence" value="ECO:0007669"/>
    <property type="project" value="InterPro"/>
</dbReference>
<feature type="domain" description="Protein kinase" evidence="13">
    <location>
        <begin position="221"/>
        <end position="510"/>
    </location>
</feature>
<keyword evidence="7 11" id="KW-0472">Membrane</keyword>
<reference evidence="14" key="1">
    <citation type="journal article" date="2025" name="Foods">
        <title>Unveiling the Microbial Signatures of Arabica Coffee Cherries: Insights into Ripeness Specific Diversity, Functional Traits, and Implications for Quality and Safety.</title>
        <authorList>
            <consortium name="RefSeq"/>
            <person name="Tenea G.N."/>
            <person name="Cifuentes V."/>
            <person name="Reyes P."/>
            <person name="Cevallos-Vallejos M."/>
        </authorList>
    </citation>
    <scope>NUCLEOTIDE SEQUENCE [LARGE SCALE GENOMIC DNA]</scope>
</reference>
<feature type="chain" id="PRO_5028325393" evidence="12">
    <location>
        <begin position="25"/>
        <end position="516"/>
    </location>
</feature>
<dbReference type="SUPFAM" id="SSF56112">
    <property type="entry name" value="Protein kinase-like (PK-like)"/>
    <property type="match status" value="1"/>
</dbReference>
<evidence type="ECO:0000313" key="15">
    <source>
        <dbReference type="RefSeq" id="XP_027109350.1"/>
    </source>
</evidence>
<evidence type="ECO:0000256" key="11">
    <source>
        <dbReference type="SAM" id="Phobius"/>
    </source>
</evidence>
<keyword evidence="2" id="KW-0433">Leucine-rich repeat</keyword>
<dbReference type="PANTHER" id="PTHR48055">
    <property type="entry name" value="LEUCINE-RICH REPEAT RECEPTOR PROTEIN KINASE EMS1"/>
    <property type="match status" value="1"/>
</dbReference>
<comment type="subcellular location">
    <subcellularLocation>
        <location evidence="1">Membrane</location>
        <topology evidence="1">Single-pass membrane protein</topology>
    </subcellularLocation>
</comment>
<feature type="transmembrane region" description="Helical" evidence="11">
    <location>
        <begin position="159"/>
        <end position="184"/>
    </location>
</feature>
<feature type="compositionally biased region" description="Polar residues" evidence="10">
    <location>
        <begin position="491"/>
        <end position="502"/>
    </location>
</feature>
<dbReference type="InterPro" id="IPR008271">
    <property type="entry name" value="Ser/Thr_kinase_AS"/>
</dbReference>
<sequence>MALPRPRIQLSFLSFFSLIFIAQSKLELYPQGHEVVLAILEGMSSKGQDYAFVQSPCNFVGILTASLKCFPNSPKFSCANYYFSGKLICSQFLNIIWHRHLRTPMPESTIKNSKRYIFIENQMRRYQHPTRFIAQPPLQLNALAQPLKHHHKRMKIDGWIFWVGILVGGLAGLSFSIFLSSIMLRCIKEPKVVVERKGVTTFTRLIHPPELAFLKKEDNLASLGHFIGKGGCGEVFRVELPERRIAIKRIAEPHKTTRELTEEDSKLLDKKMRQIKQEIKTVGLIRHRNLLPLLAHVPQAKCHYLVYEYMRNGSLEDLIYRVSKGHEKLCWLSRHRIALGIAEGLKYMHTDITPRIIHRDLKPANILLDDDMEAKITDFGLSKAFPEINTHLMSNVAGTVGYMAPEYHETLMFSEKSDIYSFGVVLAALVMGKLPKDDFFQHTEEMNMVKWMRNVAASSDPWRAIDPNLMGNGHENVLFLALKLACTCSSDEPNERPSSTDVRTMLASHFPHSGRR</sequence>
<evidence type="ECO:0000256" key="6">
    <source>
        <dbReference type="ARBA" id="ARBA00022989"/>
    </source>
</evidence>
<dbReference type="AlphaFoldDB" id="A0A6P6W347"/>
<dbReference type="InterPro" id="IPR011009">
    <property type="entry name" value="Kinase-like_dom_sf"/>
</dbReference>
<reference evidence="15" key="2">
    <citation type="submission" date="2025-08" db="UniProtKB">
        <authorList>
            <consortium name="RefSeq"/>
        </authorList>
    </citation>
    <scope>IDENTIFICATION</scope>
    <source>
        <tissue evidence="15">Leaves</tissue>
    </source>
</reference>
<evidence type="ECO:0000259" key="13">
    <source>
        <dbReference type="PROSITE" id="PS50011"/>
    </source>
</evidence>
<keyword evidence="9" id="KW-0325">Glycoprotein</keyword>
<keyword evidence="5" id="KW-0677">Repeat</keyword>
<evidence type="ECO:0000256" key="2">
    <source>
        <dbReference type="ARBA" id="ARBA00022614"/>
    </source>
</evidence>
<evidence type="ECO:0000256" key="10">
    <source>
        <dbReference type="SAM" id="MobiDB-lite"/>
    </source>
</evidence>
<evidence type="ECO:0000256" key="1">
    <source>
        <dbReference type="ARBA" id="ARBA00004167"/>
    </source>
</evidence>
<dbReference type="GeneID" id="113729225"/>
<evidence type="ECO:0000256" key="4">
    <source>
        <dbReference type="ARBA" id="ARBA00022729"/>
    </source>
</evidence>
<gene>
    <name evidence="15" type="primary">LOC113729225</name>
</gene>
<evidence type="ECO:0000313" key="14">
    <source>
        <dbReference type="Proteomes" id="UP001652660"/>
    </source>
</evidence>
<keyword evidence="4 12" id="KW-0732">Signal</keyword>
<keyword evidence="8" id="KW-0675">Receptor</keyword>
<dbReference type="Gene3D" id="1.10.510.10">
    <property type="entry name" value="Transferase(Phosphotransferase) domain 1"/>
    <property type="match status" value="1"/>
</dbReference>